<organism evidence="8 9">
    <name type="scientific">Albimonas pacifica</name>
    <dbReference type="NCBI Taxonomy" id="1114924"/>
    <lineage>
        <taxon>Bacteria</taxon>
        <taxon>Pseudomonadati</taxon>
        <taxon>Pseudomonadota</taxon>
        <taxon>Alphaproteobacteria</taxon>
        <taxon>Rhodobacterales</taxon>
        <taxon>Paracoccaceae</taxon>
        <taxon>Albimonas</taxon>
    </lineage>
</organism>
<dbReference type="AlphaFoldDB" id="A0A1I3Q155"/>
<feature type="domain" description="UvrD-like helicase ATP-binding" evidence="7">
    <location>
        <begin position="12"/>
        <end position="283"/>
    </location>
</feature>
<proteinExistence type="predicted"/>
<evidence type="ECO:0000256" key="4">
    <source>
        <dbReference type="ARBA" id="ARBA00022840"/>
    </source>
</evidence>
<dbReference type="PROSITE" id="PS51198">
    <property type="entry name" value="UVRD_HELICASE_ATP_BIND"/>
    <property type="match status" value="1"/>
</dbReference>
<dbReference type="Proteomes" id="UP000199377">
    <property type="component" value="Unassembled WGS sequence"/>
</dbReference>
<dbReference type="PANTHER" id="PTHR11070">
    <property type="entry name" value="UVRD / RECB / PCRA DNA HELICASE FAMILY MEMBER"/>
    <property type="match status" value="1"/>
</dbReference>
<accession>A0A1I3Q155</accession>
<dbReference type="GO" id="GO:0000725">
    <property type="term" value="P:recombinational repair"/>
    <property type="evidence" value="ECO:0007669"/>
    <property type="project" value="TreeGrafter"/>
</dbReference>
<evidence type="ECO:0000256" key="2">
    <source>
        <dbReference type="ARBA" id="ARBA00022801"/>
    </source>
</evidence>
<keyword evidence="2 6" id="KW-0378">Hydrolase</keyword>
<keyword evidence="9" id="KW-1185">Reference proteome</keyword>
<keyword evidence="3 6" id="KW-0347">Helicase</keyword>
<keyword evidence="4 6" id="KW-0067">ATP-binding</keyword>
<evidence type="ECO:0000256" key="1">
    <source>
        <dbReference type="ARBA" id="ARBA00022741"/>
    </source>
</evidence>
<dbReference type="EMBL" id="FOQH01000024">
    <property type="protein sequence ID" value="SFJ27370.1"/>
    <property type="molecule type" value="Genomic_DNA"/>
</dbReference>
<dbReference type="GO" id="GO:0043138">
    <property type="term" value="F:3'-5' DNA helicase activity"/>
    <property type="evidence" value="ECO:0007669"/>
    <property type="project" value="TreeGrafter"/>
</dbReference>
<reference evidence="8 9" key="1">
    <citation type="submission" date="2016-10" db="EMBL/GenBank/DDBJ databases">
        <authorList>
            <person name="de Groot N.N."/>
        </authorList>
    </citation>
    <scope>NUCLEOTIDE SEQUENCE [LARGE SCALE GENOMIC DNA]</scope>
    <source>
        <strain evidence="8 9">CGMCC 1.11030</strain>
    </source>
</reference>
<sequence length="650" mass="71975">MTDLTDATRDASADKTIRACLSLDQPRSFFLFAGAGSGKTRSLKDALEGLDTETLTTLRKHSRKIAVITYTNAAADEITRRVKADPVFQVQTIHSFAWSLIEGRTADIRGWLESNLQTEIAEIQATHAKGRAGTDAHDKRVKKMASKTKRLEDLAAIRAFTYAAVGDNFGRDALQHAEVIALAAHFLTESETFQNIVLARYPFILIDESQDTMKPLMEALLSFEARHRGRIALGLLGDTMQRIYSDGLRDLDKRVGDFAQPTKQMNHRSRKRIVDLANAIRRDDDGRQQRAREDKPGGIVRVFLAPSEGTDRAAFEASTRVEMARITGDPAWQNAEAIKTLTIERHMAAARLRFSELFEPLSKPDTLKDGFRDGTLPAMRLFTHRVLPLVTAQRNGDAFAAMAVLRDGSPLIDKRGIRAGRGGQGTGLNAARAGVAALMTLFKDERDPSCAEVLTVVAEHRLFPIPDQLQPCLPDDSPAAQYMADILAELDLTAPLAKPPTETTIVEAWTQALEAPFSQVERYLAYVEDRSHFGTHQGVKGLQFPRVMVIADDAHTRFKGLASYETLFDVKGLSPASQKKADQGEETTIERTRRLLYVTCTRAEESLALVLYSEAPDTVRRFLISKGWMADEEVVMAAADGSQQRAALQR</sequence>
<evidence type="ECO:0000256" key="3">
    <source>
        <dbReference type="ARBA" id="ARBA00022806"/>
    </source>
</evidence>
<dbReference type="OrthoDB" id="384988at2"/>
<dbReference type="InterPro" id="IPR027417">
    <property type="entry name" value="P-loop_NTPase"/>
</dbReference>
<evidence type="ECO:0000259" key="7">
    <source>
        <dbReference type="PROSITE" id="PS51198"/>
    </source>
</evidence>
<evidence type="ECO:0000313" key="9">
    <source>
        <dbReference type="Proteomes" id="UP000199377"/>
    </source>
</evidence>
<dbReference type="RefSeq" id="WP_092866229.1">
    <property type="nucleotide sequence ID" value="NZ_FOQH01000024.1"/>
</dbReference>
<dbReference type="InterPro" id="IPR000212">
    <property type="entry name" value="DNA_helicase_UvrD/REP"/>
</dbReference>
<protein>
    <recommendedName>
        <fullName evidence="5">DNA 3'-5' helicase II</fullName>
    </recommendedName>
</protein>
<evidence type="ECO:0000313" key="8">
    <source>
        <dbReference type="EMBL" id="SFJ27370.1"/>
    </source>
</evidence>
<keyword evidence="1 6" id="KW-0547">Nucleotide-binding</keyword>
<dbReference type="GO" id="GO:0016787">
    <property type="term" value="F:hydrolase activity"/>
    <property type="evidence" value="ECO:0007669"/>
    <property type="project" value="UniProtKB-UniRule"/>
</dbReference>
<evidence type="ECO:0000256" key="5">
    <source>
        <dbReference type="ARBA" id="ARBA00034923"/>
    </source>
</evidence>
<dbReference type="InterPro" id="IPR014016">
    <property type="entry name" value="UvrD-like_ATP-bd"/>
</dbReference>
<dbReference type="Gene3D" id="3.40.50.300">
    <property type="entry name" value="P-loop containing nucleotide triphosphate hydrolases"/>
    <property type="match status" value="2"/>
</dbReference>
<evidence type="ECO:0000256" key="6">
    <source>
        <dbReference type="PROSITE-ProRule" id="PRU00560"/>
    </source>
</evidence>
<dbReference type="GO" id="GO:0003677">
    <property type="term" value="F:DNA binding"/>
    <property type="evidence" value="ECO:0007669"/>
    <property type="project" value="InterPro"/>
</dbReference>
<dbReference type="STRING" id="1114924.SAMN05216258_1245"/>
<name>A0A1I3Q155_9RHOB</name>
<dbReference type="GO" id="GO:0005524">
    <property type="term" value="F:ATP binding"/>
    <property type="evidence" value="ECO:0007669"/>
    <property type="project" value="UniProtKB-UniRule"/>
</dbReference>
<gene>
    <name evidence="8" type="ORF">SAMN05216258_1245</name>
</gene>
<dbReference type="PANTHER" id="PTHR11070:SF2">
    <property type="entry name" value="ATP-DEPENDENT DNA HELICASE SRS2"/>
    <property type="match status" value="1"/>
</dbReference>
<feature type="binding site" evidence="6">
    <location>
        <begin position="33"/>
        <end position="40"/>
    </location>
    <ligand>
        <name>ATP</name>
        <dbReference type="ChEBI" id="CHEBI:30616"/>
    </ligand>
</feature>
<dbReference type="Pfam" id="PF13245">
    <property type="entry name" value="AAA_19"/>
    <property type="match status" value="1"/>
</dbReference>
<dbReference type="SUPFAM" id="SSF52540">
    <property type="entry name" value="P-loop containing nucleoside triphosphate hydrolases"/>
    <property type="match status" value="1"/>
</dbReference>